<keyword evidence="1" id="KW-0812">Transmembrane</keyword>
<evidence type="ECO:0000256" key="1">
    <source>
        <dbReference type="SAM" id="Phobius"/>
    </source>
</evidence>
<reference evidence="2 3" key="1">
    <citation type="submission" date="2018-04" db="EMBL/GenBank/DDBJ databases">
        <authorList>
            <person name="Vogel A."/>
        </authorList>
    </citation>
    <scope>NUCLEOTIDE SEQUENCE [LARGE SCALE GENOMIC DNA]</scope>
</reference>
<protein>
    <submittedName>
        <fullName evidence="2">Uncharacterized protein</fullName>
    </submittedName>
</protein>
<proteinExistence type="predicted"/>
<keyword evidence="1" id="KW-1133">Transmembrane helix</keyword>
<evidence type="ECO:0000313" key="2">
    <source>
        <dbReference type="EMBL" id="VFQ62640.1"/>
    </source>
</evidence>
<organism evidence="2 3">
    <name type="scientific">Cuscuta campestris</name>
    <dbReference type="NCBI Taxonomy" id="132261"/>
    <lineage>
        <taxon>Eukaryota</taxon>
        <taxon>Viridiplantae</taxon>
        <taxon>Streptophyta</taxon>
        <taxon>Embryophyta</taxon>
        <taxon>Tracheophyta</taxon>
        <taxon>Spermatophyta</taxon>
        <taxon>Magnoliopsida</taxon>
        <taxon>eudicotyledons</taxon>
        <taxon>Gunneridae</taxon>
        <taxon>Pentapetalae</taxon>
        <taxon>asterids</taxon>
        <taxon>lamiids</taxon>
        <taxon>Solanales</taxon>
        <taxon>Convolvulaceae</taxon>
        <taxon>Cuscuteae</taxon>
        <taxon>Cuscuta</taxon>
        <taxon>Cuscuta subgen. Grammica</taxon>
        <taxon>Cuscuta sect. Cleistogrammica</taxon>
    </lineage>
</organism>
<keyword evidence="1" id="KW-0472">Membrane</keyword>
<dbReference type="AlphaFoldDB" id="A0A484KB35"/>
<dbReference type="Proteomes" id="UP000595140">
    <property type="component" value="Unassembled WGS sequence"/>
</dbReference>
<accession>A0A484KB35</accession>
<dbReference type="EMBL" id="OOIL02000230">
    <property type="protein sequence ID" value="VFQ62640.1"/>
    <property type="molecule type" value="Genomic_DNA"/>
</dbReference>
<evidence type="ECO:0000313" key="3">
    <source>
        <dbReference type="Proteomes" id="UP000595140"/>
    </source>
</evidence>
<gene>
    <name evidence="2" type="ORF">CCAM_LOCUS4416</name>
</gene>
<name>A0A484KB35_9ASTE</name>
<keyword evidence="3" id="KW-1185">Reference proteome</keyword>
<feature type="transmembrane region" description="Helical" evidence="1">
    <location>
        <begin position="40"/>
        <end position="65"/>
    </location>
</feature>
<sequence>MRNWPCLVRRMLAPADLPSLIAASVVSVTPVTGITHRCTVIALILIEGVFFFLVNLPVSFFPYLIGYDSWNDFEEFFVKFFQFPLFPPVCQDGEVRAVEKVLDEVKAMEEFLCEEDVVMDHPSFYKSPLFRLRNLKWRGQGGAQKRGHQERCEGE</sequence>